<sequence>MFSSKVFIVFQSKNLYNFNADHLYRHSNVNDQPEHIQIKIFSPSPFLYHLSKQQGLWIFHLNSLPTAISDLFTNFLRTS</sequence>
<gene>
    <name evidence="1" type="ORF">OCBIM_22007081mg</name>
</gene>
<evidence type="ECO:0000313" key="1">
    <source>
        <dbReference type="EMBL" id="KOF92176.1"/>
    </source>
</evidence>
<organism evidence="1">
    <name type="scientific">Octopus bimaculoides</name>
    <name type="common">California two-spotted octopus</name>
    <dbReference type="NCBI Taxonomy" id="37653"/>
    <lineage>
        <taxon>Eukaryota</taxon>
        <taxon>Metazoa</taxon>
        <taxon>Spiralia</taxon>
        <taxon>Lophotrochozoa</taxon>
        <taxon>Mollusca</taxon>
        <taxon>Cephalopoda</taxon>
        <taxon>Coleoidea</taxon>
        <taxon>Octopodiformes</taxon>
        <taxon>Octopoda</taxon>
        <taxon>Incirrata</taxon>
        <taxon>Octopodidae</taxon>
        <taxon>Octopus</taxon>
    </lineage>
</organism>
<protein>
    <submittedName>
        <fullName evidence="1">Uncharacterized protein</fullName>
    </submittedName>
</protein>
<dbReference type="EMBL" id="KQ417377">
    <property type="protein sequence ID" value="KOF92176.1"/>
    <property type="molecule type" value="Genomic_DNA"/>
</dbReference>
<dbReference type="AlphaFoldDB" id="A0A0L8HSJ0"/>
<reference evidence="1" key="1">
    <citation type="submission" date="2015-07" db="EMBL/GenBank/DDBJ databases">
        <title>MeaNS - Measles Nucleotide Surveillance Program.</title>
        <authorList>
            <person name="Tran T."/>
            <person name="Druce J."/>
        </authorList>
    </citation>
    <scope>NUCLEOTIDE SEQUENCE</scope>
    <source>
        <strain evidence="1">UCB-OBI-ISO-001</strain>
        <tissue evidence="1">Gonad</tissue>
    </source>
</reference>
<proteinExistence type="predicted"/>
<accession>A0A0L8HSJ0</accession>
<name>A0A0L8HSJ0_OCTBM</name>